<evidence type="ECO:0000256" key="1">
    <source>
        <dbReference type="SAM" id="MobiDB-lite"/>
    </source>
</evidence>
<feature type="region of interest" description="Disordered" evidence="1">
    <location>
        <begin position="169"/>
        <end position="242"/>
    </location>
</feature>
<dbReference type="EMBL" id="JNBR01001837">
    <property type="protein sequence ID" value="OQR84746.1"/>
    <property type="molecule type" value="Genomic_DNA"/>
</dbReference>
<name>A0A1V9YG95_ACHHY</name>
<comment type="caution">
    <text evidence="2">The sequence shown here is derived from an EMBL/GenBank/DDBJ whole genome shotgun (WGS) entry which is preliminary data.</text>
</comment>
<dbReference type="OrthoDB" id="70438at2759"/>
<protein>
    <submittedName>
        <fullName evidence="2">Uncharacterized protein</fullName>
    </submittedName>
</protein>
<feature type="compositionally biased region" description="Low complexity" evidence="1">
    <location>
        <begin position="207"/>
        <end position="226"/>
    </location>
</feature>
<evidence type="ECO:0000313" key="2">
    <source>
        <dbReference type="EMBL" id="OQR84746.1"/>
    </source>
</evidence>
<dbReference type="AlphaFoldDB" id="A0A1V9YG95"/>
<feature type="compositionally biased region" description="Polar residues" evidence="1">
    <location>
        <begin position="176"/>
        <end position="194"/>
    </location>
</feature>
<dbReference type="Proteomes" id="UP000243579">
    <property type="component" value="Unassembled WGS sequence"/>
</dbReference>
<feature type="region of interest" description="Disordered" evidence="1">
    <location>
        <begin position="280"/>
        <end position="321"/>
    </location>
</feature>
<feature type="compositionally biased region" description="Low complexity" evidence="1">
    <location>
        <begin position="284"/>
        <end position="304"/>
    </location>
</feature>
<accession>A0A1V9YG95</accession>
<proteinExistence type="predicted"/>
<evidence type="ECO:0000313" key="3">
    <source>
        <dbReference type="Proteomes" id="UP000243579"/>
    </source>
</evidence>
<sequence length="390" mass="42252">MGNCMSSKAALSPTARTFRDKPTLSMSSDFGIPHSSINLDSARDVNDLIRDLPDTADVKTLSSIAMLSARGGRKRGSSAVSLLSNEDNPAYMAEKRASADAKDAHFISSYDQMGPLSSLSEHVVSETSNRSRNNSYMSFVDPMSSIAQAENNLELLRQIQAAFPVTEQGTVDGVSKQPSEPTKPTTEASKSTFEATKATKSDGEVGSPRSSSETDADSSSFSSSKAAESRAHIVEPEYETQSPVHDPKFSFFVFEGDELPVLNDRDKEEYPRRSSCYIVETSRDSSASQRSSRSFSPRSSGRCSVGFLRPPPQDDVPSFVSPKASVSPAAAHAECRSYESHYSLMSFSQSFSMDVGSFDYRHSSDFRDTSCSTGSFDDRGSGSSEPGLYL</sequence>
<reference evidence="2 3" key="1">
    <citation type="journal article" date="2014" name="Genome Biol. Evol.">
        <title>The secreted proteins of Achlya hypogyna and Thraustotheca clavata identify the ancestral oomycete secretome and reveal gene acquisitions by horizontal gene transfer.</title>
        <authorList>
            <person name="Misner I."/>
            <person name="Blouin N."/>
            <person name="Leonard G."/>
            <person name="Richards T.A."/>
            <person name="Lane C.E."/>
        </authorList>
    </citation>
    <scope>NUCLEOTIDE SEQUENCE [LARGE SCALE GENOMIC DNA]</scope>
    <source>
        <strain evidence="2 3">ATCC 48635</strain>
    </source>
</reference>
<feature type="region of interest" description="Disordered" evidence="1">
    <location>
        <begin position="366"/>
        <end position="390"/>
    </location>
</feature>
<gene>
    <name evidence="2" type="ORF">ACHHYP_12983</name>
</gene>
<keyword evidence="3" id="KW-1185">Reference proteome</keyword>
<organism evidence="2 3">
    <name type="scientific">Achlya hypogyna</name>
    <name type="common">Oomycete</name>
    <name type="synonym">Protoachlya hypogyna</name>
    <dbReference type="NCBI Taxonomy" id="1202772"/>
    <lineage>
        <taxon>Eukaryota</taxon>
        <taxon>Sar</taxon>
        <taxon>Stramenopiles</taxon>
        <taxon>Oomycota</taxon>
        <taxon>Saprolegniomycetes</taxon>
        <taxon>Saprolegniales</taxon>
        <taxon>Achlyaceae</taxon>
        <taxon>Achlya</taxon>
    </lineage>
</organism>